<dbReference type="InterPro" id="IPR027417">
    <property type="entry name" value="P-loop_NTPase"/>
</dbReference>
<dbReference type="InterPro" id="IPR002611">
    <property type="entry name" value="IstB_ATP-bd"/>
</dbReference>
<dbReference type="GO" id="GO:0005524">
    <property type="term" value="F:ATP binding"/>
    <property type="evidence" value="ECO:0007669"/>
    <property type="project" value="UniProtKB-KW"/>
</dbReference>
<feature type="domain" description="IstB-like ATP-binding" evidence="1">
    <location>
        <begin position="6"/>
        <end position="51"/>
    </location>
</feature>
<dbReference type="Proteomes" id="UP001597438">
    <property type="component" value="Unassembled WGS sequence"/>
</dbReference>
<evidence type="ECO:0000259" key="1">
    <source>
        <dbReference type="Pfam" id="PF01695"/>
    </source>
</evidence>
<comment type="caution">
    <text evidence="2">The sequence shown here is derived from an EMBL/GenBank/DDBJ whole genome shotgun (WGS) entry which is preliminary data.</text>
</comment>
<gene>
    <name evidence="2" type="ORF">ACFSYS_07375</name>
</gene>
<reference evidence="3" key="1">
    <citation type="journal article" date="2019" name="Int. J. Syst. Evol. Microbiol.">
        <title>The Global Catalogue of Microorganisms (GCM) 10K type strain sequencing project: providing services to taxonomists for standard genome sequencing and annotation.</title>
        <authorList>
            <consortium name="The Broad Institute Genomics Platform"/>
            <consortium name="The Broad Institute Genome Sequencing Center for Infectious Disease"/>
            <person name="Wu L."/>
            <person name="Ma J."/>
        </authorList>
    </citation>
    <scope>NUCLEOTIDE SEQUENCE [LARGE SCALE GENOMIC DNA]</scope>
    <source>
        <strain evidence="3">KCTC 52925</strain>
    </source>
</reference>
<dbReference type="Pfam" id="PF01695">
    <property type="entry name" value="IstB_IS21"/>
    <property type="match status" value="1"/>
</dbReference>
<sequence>MNIYSTRNYLEKGESVLLTGTTGCGKSFFTPALGHQTRSQGNKVLYPEVTDEAQKYSN</sequence>
<proteinExistence type="predicted"/>
<organism evidence="2 3">
    <name type="scientific">Christiangramia antarctica</name>
    <dbReference type="NCBI Taxonomy" id="2058158"/>
    <lineage>
        <taxon>Bacteria</taxon>
        <taxon>Pseudomonadati</taxon>
        <taxon>Bacteroidota</taxon>
        <taxon>Flavobacteriia</taxon>
        <taxon>Flavobacteriales</taxon>
        <taxon>Flavobacteriaceae</taxon>
        <taxon>Christiangramia</taxon>
    </lineage>
</organism>
<keyword evidence="2" id="KW-0067">ATP-binding</keyword>
<keyword evidence="2" id="KW-0547">Nucleotide-binding</keyword>
<evidence type="ECO:0000313" key="3">
    <source>
        <dbReference type="Proteomes" id="UP001597438"/>
    </source>
</evidence>
<name>A0ABW5X379_9FLAO</name>
<protein>
    <submittedName>
        <fullName evidence="2">ATP-binding protein</fullName>
    </submittedName>
</protein>
<keyword evidence="3" id="KW-1185">Reference proteome</keyword>
<dbReference type="RefSeq" id="WP_251740454.1">
    <property type="nucleotide sequence ID" value="NZ_JBHUOJ010000015.1"/>
</dbReference>
<dbReference type="Gene3D" id="3.40.50.300">
    <property type="entry name" value="P-loop containing nucleotide triphosphate hydrolases"/>
    <property type="match status" value="1"/>
</dbReference>
<dbReference type="SUPFAM" id="SSF52540">
    <property type="entry name" value="P-loop containing nucleoside triphosphate hydrolases"/>
    <property type="match status" value="1"/>
</dbReference>
<accession>A0ABW5X379</accession>
<evidence type="ECO:0000313" key="2">
    <source>
        <dbReference type="EMBL" id="MFD2833107.1"/>
    </source>
</evidence>
<dbReference type="EMBL" id="JBHUOJ010000015">
    <property type="protein sequence ID" value="MFD2833107.1"/>
    <property type="molecule type" value="Genomic_DNA"/>
</dbReference>